<dbReference type="SUPFAM" id="SSF48452">
    <property type="entry name" value="TPR-like"/>
    <property type="match status" value="1"/>
</dbReference>
<proteinExistence type="predicted"/>
<dbReference type="Proteomes" id="UP000317778">
    <property type="component" value="Unassembled WGS sequence"/>
</dbReference>
<protein>
    <recommendedName>
        <fullName evidence="3">Outer membrane lipoprotein BamD-like domain-containing protein</fullName>
    </recommendedName>
</protein>
<sequence length="505" mass="57431">MNAILALILLLSPSTSDILLDFEQRLDAGFNEATYRRYLYYCRQQDQGQRLAEQSKRWLQVYPDREILRFGIGEGLLMAGEERRGIVQFRELYADFQQWANEIIFTLQEMENKEVTWFIAEERKRIGNPTLHARIMIEYYLENENERKALSELAAAISAGATPASFRRSIDVLSERLGKDKVLQGVKKVSEELHFQLALELGDRQEIKEAINSTTDERKLIMMGDLCEREEYISEALLAYERAGRKADAARILVALGRSKEAQAILETDNSRKGREQRALLLAGSADTYTDAVEAFKELQRRYGARPEWSLSIAALELLRGNERNAGNALDGIPADSAVLFLQGILAAVEGELDLLKGIVDRCILRFPGNAYENDLILLYAIALTQSRGLKQYALALAAYHWGDAEDAYNRSIRLAEKNEDLADEAMLLAAESLTLLGRWKEAETTYLKLVENYPKSPLNTRAQFERALLLRDRLNDPNKAQEILKELILRNPTSLYADLARQEM</sequence>
<dbReference type="Gene3D" id="1.25.40.470">
    <property type="match status" value="1"/>
</dbReference>
<gene>
    <name evidence="1" type="ORF">CEE36_10595</name>
</gene>
<dbReference type="Gene3D" id="1.25.40.10">
    <property type="entry name" value="Tetratricopeptide repeat domain"/>
    <property type="match status" value="1"/>
</dbReference>
<dbReference type="Pfam" id="PF13174">
    <property type="entry name" value="TPR_6"/>
    <property type="match status" value="2"/>
</dbReference>
<comment type="caution">
    <text evidence="1">The sequence shown here is derived from an EMBL/GenBank/DDBJ whole genome shotgun (WGS) entry which is preliminary data.</text>
</comment>
<organism evidence="1 2">
    <name type="scientific">candidate division TA06 bacterium B3_TA06</name>
    <dbReference type="NCBI Taxonomy" id="2012487"/>
    <lineage>
        <taxon>Bacteria</taxon>
        <taxon>Bacteria division TA06</taxon>
    </lineage>
</organism>
<reference evidence="1 2" key="1">
    <citation type="submission" date="2017-06" db="EMBL/GenBank/DDBJ databases">
        <title>Novel microbial phyla capable of carbon fixation and sulfur reduction in deep-sea sediments.</title>
        <authorList>
            <person name="Huang J."/>
            <person name="Baker B."/>
            <person name="Wang Y."/>
        </authorList>
    </citation>
    <scope>NUCLEOTIDE SEQUENCE [LARGE SCALE GENOMIC DNA]</scope>
    <source>
        <strain evidence="1">B3_TA06</strain>
    </source>
</reference>
<evidence type="ECO:0000313" key="2">
    <source>
        <dbReference type="Proteomes" id="UP000317778"/>
    </source>
</evidence>
<dbReference type="AlphaFoldDB" id="A0A532UU62"/>
<evidence type="ECO:0008006" key="3">
    <source>
        <dbReference type="Google" id="ProtNLM"/>
    </source>
</evidence>
<evidence type="ECO:0000313" key="1">
    <source>
        <dbReference type="EMBL" id="TKJ38483.1"/>
    </source>
</evidence>
<dbReference type="EMBL" id="NJBO01000026">
    <property type="protein sequence ID" value="TKJ38483.1"/>
    <property type="molecule type" value="Genomic_DNA"/>
</dbReference>
<dbReference type="InterPro" id="IPR019734">
    <property type="entry name" value="TPR_rpt"/>
</dbReference>
<name>A0A532UU62_UNCT6</name>
<accession>A0A532UU62</accession>
<dbReference type="InterPro" id="IPR011990">
    <property type="entry name" value="TPR-like_helical_dom_sf"/>
</dbReference>